<dbReference type="Gene3D" id="3.40.50.1820">
    <property type="entry name" value="alpha/beta hydrolase"/>
    <property type="match status" value="1"/>
</dbReference>
<feature type="domain" description="Fungal lipase-type" evidence="1">
    <location>
        <begin position="269"/>
        <end position="427"/>
    </location>
</feature>
<evidence type="ECO:0000259" key="1">
    <source>
        <dbReference type="Pfam" id="PF01764"/>
    </source>
</evidence>
<dbReference type="SUPFAM" id="SSF53474">
    <property type="entry name" value="alpha/beta-Hydrolases"/>
    <property type="match status" value="1"/>
</dbReference>
<dbReference type="InterPro" id="IPR044819">
    <property type="entry name" value="OBL-like"/>
</dbReference>
<sequence>MCYTHSHLNYLKGLKLRAFLHFSIKLSSSSSSSSSSLLLPSALCFFLSAISSSPMAYEKASPTKREYLILRPEKIGWFHLLSLLIFRRNLTSYKFLETDSVGDGIPTDIITVITLFIQKLLASISGPMKVTGLIVEFLLNFISLNGGILGLIKRIITVSVVIPRREDPNFRTLIGQIDGRTNLYKSNALIQFYPFMEAFSDLSDLNLLDLTMMSSKIAYENAAFIKNVVNNVWKMHFVGFYSCWNKFLNDHTTQAFIFCNKETDADLIVLAFRGTEPFNANDWSTDVDLSWIFANKLGNIHLGFLKALGLQDEKSFLLGFPTNFNSTTDKPIAYYTIREQLTSLLKVHKNAKIVVTGHSLGGALAAIFPALLSYHNQSNILSSLYGTFTYGQPRVGDEIFVAYVKAIIKAKSYRMVYRYDVVPRIPFDAPPVALFKHFGTCVYYKSWYKAEIMDDAPNPNYFDPLFVVSMYLNAWGDLLKGLFIRWTQGKEYKEGTVSILYRCLGLIIPGIASHSPRDYVNGGRLAKIAQKFMV</sequence>
<dbReference type="InterPro" id="IPR029058">
    <property type="entry name" value="AB_hydrolase_fold"/>
</dbReference>
<dbReference type="Proteomes" id="UP000775213">
    <property type="component" value="Unassembled WGS sequence"/>
</dbReference>
<accession>A0AAV7GGA1</accession>
<dbReference type="GO" id="GO:0006629">
    <property type="term" value="P:lipid metabolic process"/>
    <property type="evidence" value="ECO:0007669"/>
    <property type="project" value="InterPro"/>
</dbReference>
<organism evidence="2 3">
    <name type="scientific">Dendrobium chrysotoxum</name>
    <name type="common">Orchid</name>
    <dbReference type="NCBI Taxonomy" id="161865"/>
    <lineage>
        <taxon>Eukaryota</taxon>
        <taxon>Viridiplantae</taxon>
        <taxon>Streptophyta</taxon>
        <taxon>Embryophyta</taxon>
        <taxon>Tracheophyta</taxon>
        <taxon>Spermatophyta</taxon>
        <taxon>Magnoliopsida</taxon>
        <taxon>Liliopsida</taxon>
        <taxon>Asparagales</taxon>
        <taxon>Orchidaceae</taxon>
        <taxon>Epidendroideae</taxon>
        <taxon>Malaxideae</taxon>
        <taxon>Dendrobiinae</taxon>
        <taxon>Dendrobium</taxon>
    </lineage>
</organism>
<dbReference type="InterPro" id="IPR002921">
    <property type="entry name" value="Fungal_lipase-type"/>
</dbReference>
<dbReference type="CDD" id="cd00519">
    <property type="entry name" value="Lipase_3"/>
    <property type="match status" value="1"/>
</dbReference>
<dbReference type="Pfam" id="PF01764">
    <property type="entry name" value="Lipase_3"/>
    <property type="match status" value="1"/>
</dbReference>
<dbReference type="PANTHER" id="PTHR46086">
    <property type="entry name" value="ALPHA/BETA-HYDROLASES SUPERFAMILY PROTEIN"/>
    <property type="match status" value="1"/>
</dbReference>
<name>A0AAV7GGA1_DENCH</name>
<dbReference type="AlphaFoldDB" id="A0AAV7GGA1"/>
<protein>
    <recommendedName>
        <fullName evidence="1">Fungal lipase-type domain-containing protein</fullName>
    </recommendedName>
</protein>
<gene>
    <name evidence="2" type="ORF">IEQ34_015473</name>
</gene>
<dbReference type="PANTHER" id="PTHR46086:SF17">
    <property type="entry name" value="ALPHA_BETA-HYDROLASES SUPERFAMILY PROTEIN"/>
    <property type="match status" value="1"/>
</dbReference>
<evidence type="ECO:0000313" key="2">
    <source>
        <dbReference type="EMBL" id="KAH0455441.1"/>
    </source>
</evidence>
<dbReference type="EMBL" id="JAGFBR010000014">
    <property type="protein sequence ID" value="KAH0455441.1"/>
    <property type="molecule type" value="Genomic_DNA"/>
</dbReference>
<evidence type="ECO:0000313" key="3">
    <source>
        <dbReference type="Proteomes" id="UP000775213"/>
    </source>
</evidence>
<reference evidence="2 3" key="1">
    <citation type="journal article" date="2021" name="Hortic Res">
        <title>Chromosome-scale assembly of the Dendrobium chrysotoxum genome enhances the understanding of orchid evolution.</title>
        <authorList>
            <person name="Zhang Y."/>
            <person name="Zhang G.Q."/>
            <person name="Zhang D."/>
            <person name="Liu X.D."/>
            <person name="Xu X.Y."/>
            <person name="Sun W.H."/>
            <person name="Yu X."/>
            <person name="Zhu X."/>
            <person name="Wang Z.W."/>
            <person name="Zhao X."/>
            <person name="Zhong W.Y."/>
            <person name="Chen H."/>
            <person name="Yin W.L."/>
            <person name="Huang T."/>
            <person name="Niu S.C."/>
            <person name="Liu Z.J."/>
        </authorList>
    </citation>
    <scope>NUCLEOTIDE SEQUENCE [LARGE SCALE GENOMIC DNA]</scope>
    <source>
        <strain evidence="2">Lindl</strain>
    </source>
</reference>
<dbReference type="GO" id="GO:0004806">
    <property type="term" value="F:triacylglycerol lipase activity"/>
    <property type="evidence" value="ECO:0007669"/>
    <property type="project" value="InterPro"/>
</dbReference>
<comment type="caution">
    <text evidence="2">The sequence shown here is derived from an EMBL/GenBank/DDBJ whole genome shotgun (WGS) entry which is preliminary data.</text>
</comment>
<keyword evidence="3" id="KW-1185">Reference proteome</keyword>
<proteinExistence type="predicted"/>